<keyword evidence="1" id="KW-0489">Methyltransferase</keyword>
<gene>
    <name evidence="1" type="primary">trmK</name>
    <name evidence="1" type="ORF">CPRO_01380</name>
    <name evidence="2" type="ORF">SAMN02745151_00216</name>
</gene>
<dbReference type="Proteomes" id="UP000068026">
    <property type="component" value="Chromosome"/>
</dbReference>
<evidence type="ECO:0000313" key="4">
    <source>
        <dbReference type="Proteomes" id="UP000184204"/>
    </source>
</evidence>
<dbReference type="InterPro" id="IPR006901">
    <property type="entry name" value="TrmK"/>
</dbReference>
<dbReference type="RefSeq" id="WP_066046724.1">
    <property type="nucleotide sequence ID" value="NZ_CP014223.1"/>
</dbReference>
<evidence type="ECO:0000313" key="1">
    <source>
        <dbReference type="EMBL" id="AMJ39762.1"/>
    </source>
</evidence>
<dbReference type="SUPFAM" id="SSF53335">
    <property type="entry name" value="S-adenosyl-L-methionine-dependent methyltransferases"/>
    <property type="match status" value="1"/>
</dbReference>
<dbReference type="EC" id="2.1.1.217" evidence="1"/>
<dbReference type="InterPro" id="IPR029063">
    <property type="entry name" value="SAM-dependent_MTases_sf"/>
</dbReference>
<dbReference type="Pfam" id="PF12847">
    <property type="entry name" value="Methyltransf_18"/>
    <property type="match status" value="1"/>
</dbReference>
<dbReference type="OrthoDB" id="5881184at2"/>
<name>A0A120MK03_ANAPI</name>
<dbReference type="AlphaFoldDB" id="A0A120MK03"/>
<evidence type="ECO:0000313" key="2">
    <source>
        <dbReference type="EMBL" id="SHE28913.1"/>
    </source>
</evidence>
<reference evidence="2" key="4">
    <citation type="submission" date="2016-11" db="EMBL/GenBank/DDBJ databases">
        <authorList>
            <person name="Varghese N."/>
            <person name="Submissions S."/>
        </authorList>
    </citation>
    <scope>NUCLEOTIDE SEQUENCE</scope>
    <source>
        <strain evidence="2">DSM 1682</strain>
    </source>
</reference>
<dbReference type="EMBL" id="FQUA01000001">
    <property type="protein sequence ID" value="SHE28913.1"/>
    <property type="molecule type" value="Genomic_DNA"/>
</dbReference>
<dbReference type="GO" id="GO:0160105">
    <property type="term" value="F:tRNA (adenine(22)-N1)-methyltransferase activity"/>
    <property type="evidence" value="ECO:0007669"/>
    <property type="project" value="UniProtKB-EC"/>
</dbReference>
<reference evidence="4" key="3">
    <citation type="submission" date="2016-11" db="EMBL/GenBank/DDBJ databases">
        <authorList>
            <person name="Jaros S."/>
            <person name="Januszkiewicz K."/>
            <person name="Wedrychowicz H."/>
        </authorList>
    </citation>
    <scope>NUCLEOTIDE SEQUENCE [LARGE SCALE GENOMIC DNA]</scope>
    <source>
        <strain evidence="4">DSM 1682</strain>
    </source>
</reference>
<dbReference type="Proteomes" id="UP000184204">
    <property type="component" value="Unassembled WGS sequence"/>
</dbReference>
<dbReference type="Gene3D" id="3.40.50.150">
    <property type="entry name" value="Vaccinia Virus protein VP39"/>
    <property type="match status" value="1"/>
</dbReference>
<protein>
    <submittedName>
        <fullName evidence="1">tRNA (Adenine(22)-N(1))-methyltransferase</fullName>
        <ecNumber evidence="1">2.1.1.217</ecNumber>
    </submittedName>
    <submittedName>
        <fullName evidence="2">tRNA (Adenine22-N1)-methyltransferase</fullName>
    </submittedName>
</protein>
<reference evidence="3" key="2">
    <citation type="submission" date="2016-01" db="EMBL/GenBank/DDBJ databases">
        <authorList>
            <person name="Poehlein A."/>
            <person name="Schlien K."/>
            <person name="Gottschalk G."/>
            <person name="Buckel W."/>
            <person name="Daniel R."/>
        </authorList>
    </citation>
    <scope>NUCLEOTIDE SEQUENCE [LARGE SCALE GENOMIC DNA]</scope>
    <source>
        <strain evidence="3">X2</strain>
    </source>
</reference>
<proteinExistence type="predicted"/>
<keyword evidence="1" id="KW-0808">Transferase</keyword>
<dbReference type="PANTHER" id="PTHR38451">
    <property type="entry name" value="TRNA (ADENINE(22)-N(1))-METHYLTRANSFERASE"/>
    <property type="match status" value="1"/>
</dbReference>
<dbReference type="KEGG" id="cpro:CPRO_01380"/>
<dbReference type="GO" id="GO:0032259">
    <property type="term" value="P:methylation"/>
    <property type="evidence" value="ECO:0007669"/>
    <property type="project" value="UniProtKB-KW"/>
</dbReference>
<dbReference type="PANTHER" id="PTHR38451:SF1">
    <property type="entry name" value="TRNA (ADENINE(22)-N(1))-METHYLTRANSFERASE"/>
    <property type="match status" value="1"/>
</dbReference>
<dbReference type="PIRSF" id="PIRSF018637">
    <property type="entry name" value="TrmK"/>
    <property type="match status" value="1"/>
</dbReference>
<dbReference type="EMBL" id="CP014223">
    <property type="protein sequence ID" value="AMJ39762.1"/>
    <property type="molecule type" value="Genomic_DNA"/>
</dbReference>
<sequence>MDISKRLQGVAALVSYPVVADIGTDHGYVPIYLHKIGKLKKAYACDVRRGPLEKARENIFLHQAQGVIETRLGSGLTTLQPGEADTAIIAGMGGMLMIRILEDSPEVVKSLKELILAPQHDVDQVRRHLHSIGFSIEAEMMIKEDGKYYTIIRCIPGAEKYQREIDYLYGKRLLLEKEPLLKELLIAEEGKYLLLEEKLQKSDTQSAKERLTQLKEGLGFVREALACWQQ</sequence>
<evidence type="ECO:0000313" key="3">
    <source>
        <dbReference type="Proteomes" id="UP000068026"/>
    </source>
</evidence>
<organism evidence="2 4">
    <name type="scientific">Anaerotignum propionicum DSM 1682</name>
    <dbReference type="NCBI Taxonomy" id="991789"/>
    <lineage>
        <taxon>Bacteria</taxon>
        <taxon>Bacillati</taxon>
        <taxon>Bacillota</taxon>
        <taxon>Clostridia</taxon>
        <taxon>Lachnospirales</taxon>
        <taxon>Anaerotignaceae</taxon>
        <taxon>Anaerotignum</taxon>
    </lineage>
</organism>
<reference evidence="1 3" key="1">
    <citation type="journal article" date="2016" name="Genome Announc.">
        <title>Complete Genome Sequence of the Amino Acid-Fermenting Clostridium propionicum X2 (DSM 1682).</title>
        <authorList>
            <person name="Poehlein A."/>
            <person name="Schlien K."/>
            <person name="Chowdhury N.P."/>
            <person name="Gottschalk G."/>
            <person name="Buckel W."/>
            <person name="Daniel R."/>
        </authorList>
    </citation>
    <scope>NUCLEOTIDE SEQUENCE [LARGE SCALE GENOMIC DNA]</scope>
    <source>
        <strain evidence="1 3">X2</strain>
    </source>
</reference>
<accession>A0A120MK03</accession>
<keyword evidence="3" id="KW-1185">Reference proteome</keyword>